<keyword evidence="1" id="KW-0472">Membrane</keyword>
<dbReference type="EMBL" id="HBEL01010597">
    <property type="protein sequence ID" value="CAD8408915.1"/>
    <property type="molecule type" value="Transcribed_RNA"/>
</dbReference>
<feature type="transmembrane region" description="Helical" evidence="1">
    <location>
        <begin position="110"/>
        <end position="134"/>
    </location>
</feature>
<reference evidence="2" key="1">
    <citation type="submission" date="2021-01" db="EMBL/GenBank/DDBJ databases">
        <authorList>
            <person name="Corre E."/>
            <person name="Pelletier E."/>
            <person name="Niang G."/>
            <person name="Scheremetjew M."/>
            <person name="Finn R."/>
            <person name="Kale V."/>
            <person name="Holt S."/>
            <person name="Cochrane G."/>
            <person name="Meng A."/>
            <person name="Brown T."/>
            <person name="Cohen L."/>
        </authorList>
    </citation>
    <scope>NUCLEOTIDE SEQUENCE</scope>
    <source>
        <strain evidence="2">CCAP1064/1</strain>
    </source>
</reference>
<name>A0A7S0C1B3_9STRA</name>
<accession>A0A7S0C1B3</accession>
<dbReference type="AlphaFoldDB" id="A0A7S0C1B3"/>
<evidence type="ECO:0000256" key="1">
    <source>
        <dbReference type="SAM" id="Phobius"/>
    </source>
</evidence>
<protein>
    <submittedName>
        <fullName evidence="2">Uncharacterized protein</fullName>
    </submittedName>
</protein>
<organism evidence="2">
    <name type="scientific">Proboscia inermis</name>
    <dbReference type="NCBI Taxonomy" id="420281"/>
    <lineage>
        <taxon>Eukaryota</taxon>
        <taxon>Sar</taxon>
        <taxon>Stramenopiles</taxon>
        <taxon>Ochrophyta</taxon>
        <taxon>Bacillariophyta</taxon>
        <taxon>Coscinodiscophyceae</taxon>
        <taxon>Rhizosoleniophycidae</taxon>
        <taxon>Rhizosoleniales</taxon>
        <taxon>Rhizosoleniaceae</taxon>
        <taxon>Proboscia</taxon>
    </lineage>
</organism>
<keyword evidence="1" id="KW-1133">Transmembrane helix</keyword>
<gene>
    <name evidence="2" type="ORF">PINE0816_LOCUS5037</name>
</gene>
<evidence type="ECO:0000313" key="2">
    <source>
        <dbReference type="EMBL" id="CAD8408915.1"/>
    </source>
</evidence>
<keyword evidence="1" id="KW-0812">Transmembrane</keyword>
<sequence>MYKPQKNFANTNKKCQYGTRRAAIMEEGNSNHSSPRSRIYCIYYGYTKFARQSSVTGIPREGNHRYVFDFVHAFVALGMKCCAKEGWYISWVHLDDGSCRLKRRKIPITALVIGIVILLTKFSRVIIAGFDAFLCPTDTCPFCPERICVVSKRNTY</sequence>
<proteinExistence type="predicted"/>